<keyword evidence="1" id="KW-1133">Transmembrane helix</keyword>
<organism evidence="2 3">
    <name type="scientific">Borrelia anserina Es</name>
    <dbReference type="NCBI Taxonomy" id="1365188"/>
    <lineage>
        <taxon>Bacteria</taxon>
        <taxon>Pseudomonadati</taxon>
        <taxon>Spirochaetota</taxon>
        <taxon>Spirochaetia</taxon>
        <taxon>Spirochaetales</taxon>
        <taxon>Borreliaceae</taxon>
        <taxon>Borrelia</taxon>
    </lineage>
</organism>
<evidence type="ECO:0000313" key="3">
    <source>
        <dbReference type="Proteomes" id="UP000185502"/>
    </source>
</evidence>
<dbReference type="Proteomes" id="UP000185502">
    <property type="component" value="Chromosome"/>
</dbReference>
<feature type="transmembrane region" description="Helical" evidence="1">
    <location>
        <begin position="17"/>
        <end position="35"/>
    </location>
</feature>
<keyword evidence="1" id="KW-0472">Membrane</keyword>
<gene>
    <name evidence="2" type="ORF">N187_03275</name>
</gene>
<dbReference type="EMBL" id="CP013704">
    <property type="protein sequence ID" value="APR65093.1"/>
    <property type="molecule type" value="Genomic_DNA"/>
</dbReference>
<evidence type="ECO:0000313" key="2">
    <source>
        <dbReference type="EMBL" id="APR65093.1"/>
    </source>
</evidence>
<accession>A0ABN4UF94</accession>
<evidence type="ECO:0008006" key="4">
    <source>
        <dbReference type="Google" id="ProtNLM"/>
    </source>
</evidence>
<sequence>MISTKMFKTSILNINKLKYSIVIVILTLITMLISCKDKNITYDKRIKKILDKNKIEYRIDKENDFIVSKIINDTKTEIIVRSKLNSYQNSKIREIFGIVEIFDVNSSKIQEISESLMNDSYNNRVLGSWEIIHDPERGNNSLVYIIKAEENSKETFLLDALEEIAATVSIFKKVIKDNDTKANIKNAPNEINNTLHNTLQNEGEIKDHSEEELQKIKAE</sequence>
<keyword evidence="3" id="KW-1185">Reference proteome</keyword>
<name>A0ABN4UF94_BORAN</name>
<protein>
    <recommendedName>
        <fullName evidence="4">Lipoprotein</fullName>
    </recommendedName>
</protein>
<dbReference type="PROSITE" id="PS51257">
    <property type="entry name" value="PROKAR_LIPOPROTEIN"/>
    <property type="match status" value="1"/>
</dbReference>
<dbReference type="RefSeq" id="WP_038443426.1">
    <property type="nucleotide sequence ID" value="NZ_CP013704.1"/>
</dbReference>
<reference evidence="2" key="1">
    <citation type="submission" date="2015-12" db="EMBL/GenBank/DDBJ databases">
        <title>Chromosome of the avian spirochetosis agent Borrelia anserina Es.</title>
        <authorList>
            <person name="Elbir H."/>
            <person name="Sitlani P."/>
            <person name="Bergstroem S."/>
            <person name="Barbour A.G."/>
        </authorList>
    </citation>
    <scope>NUCLEOTIDE SEQUENCE [LARGE SCALE GENOMIC DNA]</scope>
    <source>
        <strain evidence="2">Es</strain>
    </source>
</reference>
<evidence type="ECO:0000256" key="1">
    <source>
        <dbReference type="SAM" id="Phobius"/>
    </source>
</evidence>
<proteinExistence type="predicted"/>
<keyword evidence="1" id="KW-0812">Transmembrane</keyword>